<reference evidence="1 2" key="1">
    <citation type="journal article" date="2022" name="Nat. Ecol. Evol.">
        <title>A masculinizing supergene underlies an exaggerated male reproductive morph in a spider.</title>
        <authorList>
            <person name="Hendrickx F."/>
            <person name="De Corte Z."/>
            <person name="Sonet G."/>
            <person name="Van Belleghem S.M."/>
            <person name="Kostlbacher S."/>
            <person name="Vangestel C."/>
        </authorList>
    </citation>
    <scope>NUCLEOTIDE SEQUENCE [LARGE SCALE GENOMIC DNA]</scope>
    <source>
        <strain evidence="1">W744_W776</strain>
    </source>
</reference>
<comment type="caution">
    <text evidence="1">The sequence shown here is derived from an EMBL/GenBank/DDBJ whole genome shotgun (WGS) entry which is preliminary data.</text>
</comment>
<evidence type="ECO:0000313" key="2">
    <source>
        <dbReference type="Proteomes" id="UP000827092"/>
    </source>
</evidence>
<name>A0AAV6UZF5_9ARAC</name>
<sequence>MIQEEVDFHSQILEFSFNSWLTYNTNKCIENRFPSSISTVPTNHATRSLISTITHQQNINQSITKSSTPKNASQRSKQLIWMKVDLARRNPRRVRTVLTSDGDWKLVRRPVSVWARQIGWGGRGQRLSIIVAVGMVTGGMGSASCVPFTWVFCCCG</sequence>
<keyword evidence="2" id="KW-1185">Reference proteome</keyword>
<protein>
    <submittedName>
        <fullName evidence="1">Uncharacterized protein</fullName>
    </submittedName>
</protein>
<dbReference type="EMBL" id="JAFNEN010000200">
    <property type="protein sequence ID" value="KAG8189900.1"/>
    <property type="molecule type" value="Genomic_DNA"/>
</dbReference>
<accession>A0AAV6UZF5</accession>
<proteinExistence type="predicted"/>
<dbReference type="AlphaFoldDB" id="A0AAV6UZF5"/>
<organism evidence="1 2">
    <name type="scientific">Oedothorax gibbosus</name>
    <dbReference type="NCBI Taxonomy" id="931172"/>
    <lineage>
        <taxon>Eukaryota</taxon>
        <taxon>Metazoa</taxon>
        <taxon>Ecdysozoa</taxon>
        <taxon>Arthropoda</taxon>
        <taxon>Chelicerata</taxon>
        <taxon>Arachnida</taxon>
        <taxon>Araneae</taxon>
        <taxon>Araneomorphae</taxon>
        <taxon>Entelegynae</taxon>
        <taxon>Araneoidea</taxon>
        <taxon>Linyphiidae</taxon>
        <taxon>Erigoninae</taxon>
        <taxon>Oedothorax</taxon>
    </lineage>
</organism>
<evidence type="ECO:0000313" key="1">
    <source>
        <dbReference type="EMBL" id="KAG8189900.1"/>
    </source>
</evidence>
<gene>
    <name evidence="1" type="ORF">JTE90_018681</name>
</gene>
<dbReference type="Proteomes" id="UP000827092">
    <property type="component" value="Unassembled WGS sequence"/>
</dbReference>